<feature type="signal peptide" evidence="2">
    <location>
        <begin position="1"/>
        <end position="23"/>
    </location>
</feature>
<dbReference type="InterPro" id="IPR000259">
    <property type="entry name" value="Adhesion_dom_fimbrial"/>
</dbReference>
<evidence type="ECO:0000256" key="1">
    <source>
        <dbReference type="ARBA" id="ARBA00022729"/>
    </source>
</evidence>
<dbReference type="GeneID" id="45698504"/>
<dbReference type="InterPro" id="IPR036937">
    <property type="entry name" value="Adhesion_dom_fimbrial_sf"/>
</dbReference>
<dbReference type="AlphaFoldDB" id="A0AAP9Y2P9"/>
<gene>
    <name evidence="5" type="ORF">I6H06_12025</name>
    <name evidence="6" type="ORF">NFI99_20635</name>
</gene>
<dbReference type="Pfam" id="PF22003">
    <property type="entry name" value="MrkDrd"/>
    <property type="match status" value="1"/>
</dbReference>
<dbReference type="InterPro" id="IPR050263">
    <property type="entry name" value="Bact_Fimbrial_Adh_Pro"/>
</dbReference>
<dbReference type="PANTHER" id="PTHR33420">
    <property type="entry name" value="FIMBRIAL SUBUNIT ELFA-RELATED"/>
    <property type="match status" value="1"/>
</dbReference>
<accession>A0AAP9Y2P9</accession>
<evidence type="ECO:0000313" key="6">
    <source>
        <dbReference type="EMBL" id="USS47269.1"/>
    </source>
</evidence>
<dbReference type="Proteomes" id="UP000594892">
    <property type="component" value="Chromosome 2"/>
</dbReference>
<dbReference type="RefSeq" id="WP_015876267.1">
    <property type="nucleotide sequence ID" value="NZ_CP021074.1"/>
</dbReference>
<protein>
    <submittedName>
        <fullName evidence="5">Fimbrial protein</fullName>
    </submittedName>
</protein>
<feature type="chain" id="PRO_5042927705" evidence="2">
    <location>
        <begin position="24"/>
        <end position="317"/>
    </location>
</feature>
<dbReference type="GO" id="GO:0043709">
    <property type="term" value="P:cell adhesion involved in single-species biofilm formation"/>
    <property type="evidence" value="ECO:0007669"/>
    <property type="project" value="TreeGrafter"/>
</dbReference>
<reference evidence="5 7" key="1">
    <citation type="submission" date="2020-12" db="EMBL/GenBank/DDBJ databases">
        <title>FDA dAtabase for Regulatory Grade micrObial Sequences (FDA-ARGOS): Supporting development and validation of Infectious Disease Dx tests.</title>
        <authorList>
            <person name="Minogue T."/>
            <person name="Wolcott M."/>
            <person name="Wasieloski L."/>
            <person name="Aguilar W."/>
            <person name="Moore D."/>
            <person name="Jaissle J."/>
            <person name="Tallon L."/>
            <person name="Sadzewicz L."/>
            <person name="Zhao X."/>
            <person name="Boylan J."/>
            <person name="Ott S."/>
            <person name="Bowen H."/>
            <person name="Vavikolanu K."/>
            <person name="Mehta A."/>
            <person name="Aluvathingal J."/>
            <person name="Nadendla S."/>
            <person name="Yan Y."/>
            <person name="Sichtig H."/>
        </authorList>
    </citation>
    <scope>NUCLEOTIDE SEQUENCE [LARGE SCALE GENOMIC DNA]</scope>
    <source>
        <strain evidence="5 7">FDAARGOS_949</strain>
    </source>
</reference>
<dbReference type="Proteomes" id="UP001056386">
    <property type="component" value="Chromosome 1"/>
</dbReference>
<evidence type="ECO:0000259" key="4">
    <source>
        <dbReference type="Pfam" id="PF22003"/>
    </source>
</evidence>
<name>A0AAP9Y2P9_BURGL</name>
<proteinExistence type="predicted"/>
<dbReference type="Gene3D" id="2.60.40.3310">
    <property type="match status" value="1"/>
</dbReference>
<organism evidence="5 7">
    <name type="scientific">Burkholderia glumae</name>
    <name type="common">Pseudomonas glumae</name>
    <dbReference type="NCBI Taxonomy" id="337"/>
    <lineage>
        <taxon>Bacteria</taxon>
        <taxon>Pseudomonadati</taxon>
        <taxon>Pseudomonadota</taxon>
        <taxon>Betaproteobacteria</taxon>
        <taxon>Burkholderiales</taxon>
        <taxon>Burkholderiaceae</taxon>
        <taxon>Burkholderia</taxon>
    </lineage>
</organism>
<dbReference type="Pfam" id="PF00419">
    <property type="entry name" value="Fimbrial"/>
    <property type="match status" value="1"/>
</dbReference>
<keyword evidence="8" id="KW-1185">Reference proteome</keyword>
<evidence type="ECO:0000313" key="7">
    <source>
        <dbReference type="Proteomes" id="UP000594892"/>
    </source>
</evidence>
<dbReference type="InterPro" id="IPR054160">
    <property type="entry name" value="MrkD_recept-bd"/>
</dbReference>
<evidence type="ECO:0000259" key="3">
    <source>
        <dbReference type="Pfam" id="PF00419"/>
    </source>
</evidence>
<dbReference type="InterPro" id="IPR008966">
    <property type="entry name" value="Adhesion_dom_sf"/>
</dbReference>
<dbReference type="SUPFAM" id="SSF49401">
    <property type="entry name" value="Bacterial adhesins"/>
    <property type="match status" value="1"/>
</dbReference>
<dbReference type="EMBL" id="CP065601">
    <property type="protein sequence ID" value="QPQ93035.1"/>
    <property type="molecule type" value="Genomic_DNA"/>
</dbReference>
<evidence type="ECO:0000256" key="2">
    <source>
        <dbReference type="SAM" id="SignalP"/>
    </source>
</evidence>
<dbReference type="PANTHER" id="PTHR33420:SF3">
    <property type="entry name" value="FIMBRIAL SUBUNIT ELFA"/>
    <property type="match status" value="1"/>
</dbReference>
<dbReference type="Gene3D" id="2.60.40.1090">
    <property type="entry name" value="Fimbrial-type adhesion domain"/>
    <property type="match status" value="1"/>
</dbReference>
<evidence type="ECO:0000313" key="8">
    <source>
        <dbReference type="Proteomes" id="UP001056386"/>
    </source>
</evidence>
<dbReference type="GO" id="GO:0009289">
    <property type="term" value="C:pilus"/>
    <property type="evidence" value="ECO:0007669"/>
    <property type="project" value="InterPro"/>
</dbReference>
<keyword evidence="1 2" id="KW-0732">Signal</keyword>
<sequence length="317" mass="33313">MIHRGRHLCLLILLLGLAPAVHAGCTRNPDWGGTRIVAAPGGSFSADPALPVGTVITEGRLTMPTPSKATRQYIPIARCSVGTTEIFVGTRPLWSGDLFSTNVPGIGYRLIYPNGWHAPQAISNTNKGYLLYYPAGDFQIQFVKTGAISPGIVPAGRYGFDSVNGYEDFITFMLRAPIVVTVPTCRVAAGSVQQTVNFGDVASTDFSGIGTGAASRPFSIRLQCDAAVSAVGLTFDAAPDPSGQPGTLRLSGGRSAASGVGIQVLGADGKPIDWHRRIALPIASGEARIDMSARYLQTAKEIRGGTANGVMTFTITY</sequence>
<feature type="domain" description="MrkD-like receptor binding" evidence="4">
    <location>
        <begin position="45"/>
        <end position="158"/>
    </location>
</feature>
<feature type="domain" description="Fimbrial-type adhesion" evidence="3">
    <location>
        <begin position="181"/>
        <end position="317"/>
    </location>
</feature>
<evidence type="ECO:0000313" key="5">
    <source>
        <dbReference type="EMBL" id="QPQ93035.1"/>
    </source>
</evidence>
<reference evidence="6" key="2">
    <citation type="submission" date="2022-06" db="EMBL/GenBank/DDBJ databases">
        <title>Draft genome sequence of Burkholderia glumae strain GR20004 isolated from rice panicle showing bacterial panicle blight.</title>
        <authorList>
            <person name="Choi S.Y."/>
            <person name="Lee Y.H."/>
        </authorList>
    </citation>
    <scope>NUCLEOTIDE SEQUENCE</scope>
    <source>
        <strain evidence="6">GR20004</strain>
    </source>
</reference>
<dbReference type="EMBL" id="CP099587">
    <property type="protein sequence ID" value="USS47269.1"/>
    <property type="molecule type" value="Genomic_DNA"/>
</dbReference>